<reference evidence="2 3" key="1">
    <citation type="journal article" date="2019" name="Commun. Biol.">
        <title>The bagworm genome reveals a unique fibroin gene that provides high tensile strength.</title>
        <authorList>
            <person name="Kono N."/>
            <person name="Nakamura H."/>
            <person name="Ohtoshi R."/>
            <person name="Tomita M."/>
            <person name="Numata K."/>
            <person name="Arakawa K."/>
        </authorList>
    </citation>
    <scope>NUCLEOTIDE SEQUENCE [LARGE SCALE GENOMIC DNA]</scope>
</reference>
<comment type="caution">
    <text evidence="2">The sequence shown here is derived from an EMBL/GenBank/DDBJ whole genome shotgun (WGS) entry which is preliminary data.</text>
</comment>
<proteinExistence type="predicted"/>
<keyword evidence="3" id="KW-1185">Reference proteome</keyword>
<dbReference type="AlphaFoldDB" id="A0A4C1YG58"/>
<gene>
    <name evidence="2" type="ORF">EVAR_52851_1</name>
</gene>
<evidence type="ECO:0000313" key="3">
    <source>
        <dbReference type="Proteomes" id="UP000299102"/>
    </source>
</evidence>
<sequence length="88" mass="9369">MKIAAEAVTSTPYSVGGRHLTGQEPHCSADARGGTAEGEAGRGWARINRDATDATSRPNIFSSARRKRNRDTKPTSADDRSAICLTLP</sequence>
<dbReference type="EMBL" id="BGZK01001169">
    <property type="protein sequence ID" value="GBP73325.1"/>
    <property type="molecule type" value="Genomic_DNA"/>
</dbReference>
<feature type="compositionally biased region" description="Basic and acidic residues" evidence="1">
    <location>
        <begin position="71"/>
        <end position="81"/>
    </location>
</feature>
<dbReference type="Proteomes" id="UP000299102">
    <property type="component" value="Unassembled WGS sequence"/>
</dbReference>
<evidence type="ECO:0000313" key="2">
    <source>
        <dbReference type="EMBL" id="GBP73325.1"/>
    </source>
</evidence>
<name>A0A4C1YG58_EUMVA</name>
<protein>
    <submittedName>
        <fullName evidence="2">Uncharacterized protein</fullName>
    </submittedName>
</protein>
<organism evidence="2 3">
    <name type="scientific">Eumeta variegata</name>
    <name type="common">Bagworm moth</name>
    <name type="synonym">Eumeta japonica</name>
    <dbReference type="NCBI Taxonomy" id="151549"/>
    <lineage>
        <taxon>Eukaryota</taxon>
        <taxon>Metazoa</taxon>
        <taxon>Ecdysozoa</taxon>
        <taxon>Arthropoda</taxon>
        <taxon>Hexapoda</taxon>
        <taxon>Insecta</taxon>
        <taxon>Pterygota</taxon>
        <taxon>Neoptera</taxon>
        <taxon>Endopterygota</taxon>
        <taxon>Lepidoptera</taxon>
        <taxon>Glossata</taxon>
        <taxon>Ditrysia</taxon>
        <taxon>Tineoidea</taxon>
        <taxon>Psychidae</taxon>
        <taxon>Oiketicinae</taxon>
        <taxon>Eumeta</taxon>
    </lineage>
</organism>
<accession>A0A4C1YG58</accession>
<feature type="compositionally biased region" description="Polar residues" evidence="1">
    <location>
        <begin position="53"/>
        <end position="62"/>
    </location>
</feature>
<feature type="compositionally biased region" description="Low complexity" evidence="1">
    <location>
        <begin position="30"/>
        <end position="46"/>
    </location>
</feature>
<evidence type="ECO:0000256" key="1">
    <source>
        <dbReference type="SAM" id="MobiDB-lite"/>
    </source>
</evidence>
<feature type="region of interest" description="Disordered" evidence="1">
    <location>
        <begin position="1"/>
        <end position="88"/>
    </location>
</feature>